<gene>
    <name evidence="1" type="ORF">RM764_10675</name>
</gene>
<sequence length="97" mass="10449">MIKQVLHPTTAPVAPARVCLALAVAHELHTPAAPAPEAYELRTVVTAAAPASRAYELRAPARRAPEVAVPQLMGLRRTNVGRPRRKVPLNRLTTAMC</sequence>
<accession>A0ABU2TRA2</accession>
<comment type="caution">
    <text evidence="1">The sequence shown here is derived from an EMBL/GenBank/DDBJ whole genome shotgun (WGS) entry which is preliminary data.</text>
</comment>
<evidence type="ECO:0000313" key="2">
    <source>
        <dbReference type="Proteomes" id="UP001183809"/>
    </source>
</evidence>
<dbReference type="Proteomes" id="UP001183809">
    <property type="component" value="Unassembled WGS sequence"/>
</dbReference>
<dbReference type="EMBL" id="JAVREY010000009">
    <property type="protein sequence ID" value="MDT0463474.1"/>
    <property type="molecule type" value="Genomic_DNA"/>
</dbReference>
<organism evidence="1 2">
    <name type="scientific">Streptomyces gibsoniae</name>
    <dbReference type="NCBI Taxonomy" id="3075529"/>
    <lineage>
        <taxon>Bacteria</taxon>
        <taxon>Bacillati</taxon>
        <taxon>Actinomycetota</taxon>
        <taxon>Actinomycetes</taxon>
        <taxon>Kitasatosporales</taxon>
        <taxon>Streptomycetaceae</taxon>
        <taxon>Streptomyces</taxon>
    </lineage>
</organism>
<evidence type="ECO:0008006" key="3">
    <source>
        <dbReference type="Google" id="ProtNLM"/>
    </source>
</evidence>
<proteinExistence type="predicted"/>
<keyword evidence="2" id="KW-1185">Reference proteome</keyword>
<protein>
    <recommendedName>
        <fullName evidence="3">Secreted protein</fullName>
    </recommendedName>
</protein>
<evidence type="ECO:0000313" key="1">
    <source>
        <dbReference type="EMBL" id="MDT0463474.1"/>
    </source>
</evidence>
<reference evidence="2" key="1">
    <citation type="submission" date="2023-07" db="EMBL/GenBank/DDBJ databases">
        <title>30 novel species of actinomycetes from the DSMZ collection.</title>
        <authorList>
            <person name="Nouioui I."/>
        </authorList>
    </citation>
    <scope>NUCLEOTIDE SEQUENCE [LARGE SCALE GENOMIC DNA]</scope>
    <source>
        <strain evidence="2">DSM 41699</strain>
    </source>
</reference>
<dbReference type="RefSeq" id="WP_311694380.1">
    <property type="nucleotide sequence ID" value="NZ_JAVREY010000009.1"/>
</dbReference>
<name>A0ABU2TRA2_9ACTN</name>